<protein>
    <recommendedName>
        <fullName evidence="2">UPF0301 protein FPB0191_01362</fullName>
    </recommendedName>
</protein>
<evidence type="ECO:0000256" key="2">
    <source>
        <dbReference type="HAMAP-Rule" id="MF_00758"/>
    </source>
</evidence>
<dbReference type="SUPFAM" id="SSF143456">
    <property type="entry name" value="VC0467-like"/>
    <property type="match status" value="1"/>
</dbReference>
<dbReference type="Proteomes" id="UP000030901">
    <property type="component" value="Chromosome"/>
</dbReference>
<proteinExistence type="inferred from homology"/>
<dbReference type="Gene3D" id="3.40.1740.10">
    <property type="entry name" value="VC0467-like"/>
    <property type="match status" value="1"/>
</dbReference>
<evidence type="ECO:0000313" key="4">
    <source>
        <dbReference type="Proteomes" id="UP000030901"/>
    </source>
</evidence>
<dbReference type="GO" id="GO:0005829">
    <property type="term" value="C:cytosol"/>
    <property type="evidence" value="ECO:0007669"/>
    <property type="project" value="TreeGrafter"/>
</dbReference>
<dbReference type="EMBL" id="CP009056">
    <property type="protein sequence ID" value="AJA45182.1"/>
    <property type="molecule type" value="Genomic_DNA"/>
</dbReference>
<keyword evidence="4" id="KW-1185">Reference proteome</keyword>
<name>A0A0A7S2W0_FRIPE</name>
<evidence type="ECO:0000313" key="3">
    <source>
        <dbReference type="EMBL" id="AJA45182.1"/>
    </source>
</evidence>
<dbReference type="KEGG" id="fpp:FPB0191_01362"/>
<dbReference type="Pfam" id="PF02622">
    <property type="entry name" value="DUF179"/>
    <property type="match status" value="1"/>
</dbReference>
<reference evidence="3 4" key="1">
    <citation type="journal article" date="2014" name="Appl. Environ. Microbiol.">
        <title>Gut symbionts from distinct hosts exhibit genotoxic activity via divergent colibactin biosynthetic pathways.</title>
        <authorList>
            <person name="Engel P."/>
            <person name="Vizcaino M.I."/>
            <person name="Crawford J.M."/>
        </authorList>
    </citation>
    <scope>NUCLEOTIDE SEQUENCE [LARGE SCALE GENOMIC DNA]</scope>
    <source>
        <strain evidence="3 4">PEB0191</strain>
    </source>
</reference>
<comment type="similarity">
    <text evidence="1 2">Belongs to the UPF0301 (AlgH) family.</text>
</comment>
<dbReference type="STRING" id="1267021.FPB0191_01362"/>
<dbReference type="NCBIfam" id="NF001266">
    <property type="entry name" value="PRK00228.1-1"/>
    <property type="match status" value="1"/>
</dbReference>
<dbReference type="Gene3D" id="3.30.70.1300">
    <property type="entry name" value="VC0467-like domains"/>
    <property type="match status" value="1"/>
</dbReference>
<gene>
    <name evidence="3" type="ORF">FPB0191_01362</name>
</gene>
<dbReference type="PANTHER" id="PTHR30327">
    <property type="entry name" value="UNCHARACTERIZED PROTEIN YQGE"/>
    <property type="match status" value="1"/>
</dbReference>
<dbReference type="AlphaFoldDB" id="A0A0A7S2W0"/>
<dbReference type="InterPro" id="IPR003774">
    <property type="entry name" value="AlgH-like"/>
</dbReference>
<dbReference type="HOGENOM" id="CLU_057596_1_0_6"/>
<accession>A0A0A7S2W0</accession>
<organism evidence="3 4">
    <name type="scientific">Frischella perrara</name>
    <dbReference type="NCBI Taxonomy" id="1267021"/>
    <lineage>
        <taxon>Bacteria</taxon>
        <taxon>Pseudomonadati</taxon>
        <taxon>Pseudomonadota</taxon>
        <taxon>Gammaproteobacteria</taxon>
        <taxon>Orbales</taxon>
        <taxon>Orbaceae</taxon>
        <taxon>Frischella</taxon>
    </lineage>
</organism>
<dbReference type="OrthoDB" id="9807486at2"/>
<dbReference type="HAMAP" id="MF_00758">
    <property type="entry name" value="UPF0301"/>
    <property type="match status" value="1"/>
</dbReference>
<dbReference type="RefSeq" id="WP_039104900.1">
    <property type="nucleotide sequence ID" value="NZ_CP009056.1"/>
</dbReference>
<dbReference type="PANTHER" id="PTHR30327:SF1">
    <property type="entry name" value="UPF0301 PROTEIN YQGE"/>
    <property type="match status" value="1"/>
</dbReference>
<evidence type="ECO:0000256" key="1">
    <source>
        <dbReference type="ARBA" id="ARBA00009600"/>
    </source>
</evidence>
<sequence length="185" mass="20582">MNLKNHFVIAMPTLNDPLFHRSVVYICEHNRDGAMGIIINKPLVELTIQTVLSRLDITPFKACAELEQPVFNGGPLAEEQGFILHTPQTGFSSSIAVSDEIMITTSLDVLKSIGSNMQPKELFVSLGYASWGNMQLENEIVNNDWLVTQLNSDIIFNCPIEDRWQKAAQTLGINIETISTFMGKA</sequence>